<name>A0A4Z2IM01_9TELE</name>
<dbReference type="Proteomes" id="UP000314294">
    <property type="component" value="Unassembled WGS sequence"/>
</dbReference>
<accession>A0A4Z2IM01</accession>
<organism evidence="2 3">
    <name type="scientific">Liparis tanakae</name>
    <name type="common">Tanaka's snailfish</name>
    <dbReference type="NCBI Taxonomy" id="230148"/>
    <lineage>
        <taxon>Eukaryota</taxon>
        <taxon>Metazoa</taxon>
        <taxon>Chordata</taxon>
        <taxon>Craniata</taxon>
        <taxon>Vertebrata</taxon>
        <taxon>Euteleostomi</taxon>
        <taxon>Actinopterygii</taxon>
        <taxon>Neopterygii</taxon>
        <taxon>Teleostei</taxon>
        <taxon>Neoteleostei</taxon>
        <taxon>Acanthomorphata</taxon>
        <taxon>Eupercaria</taxon>
        <taxon>Perciformes</taxon>
        <taxon>Cottioidei</taxon>
        <taxon>Cottales</taxon>
        <taxon>Liparidae</taxon>
        <taxon>Liparis</taxon>
    </lineage>
</organism>
<gene>
    <name evidence="2" type="ORF">EYF80_011277</name>
</gene>
<sequence>MCRMPKLESAHLGHLCNCLLDVHICAPAFYPAFLGGKGAQPGARRTLAAGRLRLVQAAVVAALQRSLLVRVLGLAHHREGHSAKRLQEKPKRPGDEPGASDPRVGMVEEETASTDEMRSTISRCRAV</sequence>
<evidence type="ECO:0000313" key="3">
    <source>
        <dbReference type="Proteomes" id="UP000314294"/>
    </source>
</evidence>
<keyword evidence="3" id="KW-1185">Reference proteome</keyword>
<dbReference type="AlphaFoldDB" id="A0A4Z2IM01"/>
<evidence type="ECO:0000256" key="1">
    <source>
        <dbReference type="SAM" id="MobiDB-lite"/>
    </source>
</evidence>
<reference evidence="2 3" key="1">
    <citation type="submission" date="2019-03" db="EMBL/GenBank/DDBJ databases">
        <title>First draft genome of Liparis tanakae, snailfish: a comprehensive survey of snailfish specific genes.</title>
        <authorList>
            <person name="Kim W."/>
            <person name="Song I."/>
            <person name="Jeong J.-H."/>
            <person name="Kim D."/>
            <person name="Kim S."/>
            <person name="Ryu S."/>
            <person name="Song J.Y."/>
            <person name="Lee S.K."/>
        </authorList>
    </citation>
    <scope>NUCLEOTIDE SEQUENCE [LARGE SCALE GENOMIC DNA]</scope>
    <source>
        <tissue evidence="2">Muscle</tissue>
    </source>
</reference>
<feature type="compositionally biased region" description="Basic and acidic residues" evidence="1">
    <location>
        <begin position="77"/>
        <end position="95"/>
    </location>
</feature>
<feature type="region of interest" description="Disordered" evidence="1">
    <location>
        <begin position="77"/>
        <end position="127"/>
    </location>
</feature>
<dbReference type="EMBL" id="SRLO01000073">
    <property type="protein sequence ID" value="TNN78494.1"/>
    <property type="molecule type" value="Genomic_DNA"/>
</dbReference>
<protein>
    <submittedName>
        <fullName evidence="2">Uncharacterized protein</fullName>
    </submittedName>
</protein>
<evidence type="ECO:0000313" key="2">
    <source>
        <dbReference type="EMBL" id="TNN78494.1"/>
    </source>
</evidence>
<comment type="caution">
    <text evidence="2">The sequence shown here is derived from an EMBL/GenBank/DDBJ whole genome shotgun (WGS) entry which is preliminary data.</text>
</comment>
<proteinExistence type="predicted"/>